<dbReference type="EC" id="3.6.4.13" evidence="5"/>
<dbReference type="PROSITE" id="PS51192">
    <property type="entry name" value="HELICASE_ATP_BIND_1"/>
    <property type="match status" value="1"/>
</dbReference>
<comment type="domain">
    <text evidence="5">The Q motif is unique to and characteristic of the DEAD box family of RNA helicases and controls ATP binding and hydrolysis.</text>
</comment>
<sequence>MSAPPTPLPPSSASSRRRHLLNGTIMESRSSHHSFRKRGVLHLTLILSTISSKIYYGHGFQPNHCHQYRNRCHLPKTKSCLHVVRRPQRPESTEKKRAERKAIIESRQHDALQDPTLLTNLSFAECTQLHPNSKRAIIENMGHQSMTEVQAKSFSAALAGKDILARARTGTGKTLAFLIPVVERILSNPIYVPGKTISCLVVAPTRELAIQIGDEAEKLLMHHSDLSVQVMYGGVTMARDMNALNRRLPSILVATPGRLLDHMQETKVRGRKFNDDIMANTDIVVLDEIDRLLDTGFRKEIRKILSYLPRKEKRQTMLFSATIPSGLKGTMREIIRDDFVEVDCVQNGTMDTPTNLRVSQSHLILPNLESIIPSIYTILKHATMQKPYKVVVFFPTARMVSFFASFLSDGFQHPIMELHSKKTQSSRNTASEKFRLGKNAILFTSDVSARGVDYPDVTQVIQIGIPESRDHFIHRIGRTARAGKEGTGLLVLFPFESHFLSELSGIDLPQDSDVTNILQQSSKSEVPKWMDQNSLRVQHGGNKLSVSAQLAYLSFLGYYLGQVKRIHLNKSDIVALSNEFSKAIGLAHVPAISPKLISKMDLGGVIGLISDDA</sequence>
<protein>
    <recommendedName>
        <fullName evidence="5">ATP-dependent RNA helicase</fullName>
        <ecNumber evidence="5">3.6.4.13</ecNumber>
    </recommendedName>
</protein>
<dbReference type="SMART" id="SM00487">
    <property type="entry name" value="DEXDc"/>
    <property type="match status" value="1"/>
</dbReference>
<comment type="caution">
    <text evidence="8">The sequence shown here is derived from an EMBL/GenBank/DDBJ whole genome shotgun (WGS) entry which is preliminary data.</text>
</comment>
<dbReference type="InterPro" id="IPR001650">
    <property type="entry name" value="Helicase_C-like"/>
</dbReference>
<feature type="domain" description="Helicase C-terminal" evidence="7">
    <location>
        <begin position="371"/>
        <end position="534"/>
    </location>
</feature>
<evidence type="ECO:0000313" key="9">
    <source>
        <dbReference type="Proteomes" id="UP001530293"/>
    </source>
</evidence>
<dbReference type="PANTHER" id="PTHR24031">
    <property type="entry name" value="RNA HELICASE"/>
    <property type="match status" value="1"/>
</dbReference>
<reference evidence="8 9" key="1">
    <citation type="submission" date="2024-10" db="EMBL/GenBank/DDBJ databases">
        <title>Updated reference genomes for cyclostephanoid diatoms.</title>
        <authorList>
            <person name="Roberts W.R."/>
            <person name="Alverson A.J."/>
        </authorList>
    </citation>
    <scope>NUCLEOTIDE SEQUENCE [LARGE SCALE GENOMIC DNA]</scope>
    <source>
        <strain evidence="8 9">AJA232-27</strain>
    </source>
</reference>
<dbReference type="InterPro" id="IPR014001">
    <property type="entry name" value="Helicase_ATP-bd"/>
</dbReference>
<dbReference type="GO" id="GO:0005524">
    <property type="term" value="F:ATP binding"/>
    <property type="evidence" value="ECO:0007669"/>
    <property type="project" value="UniProtKB-UniRule"/>
</dbReference>
<evidence type="ECO:0000256" key="2">
    <source>
        <dbReference type="ARBA" id="ARBA00022801"/>
    </source>
</evidence>
<keyword evidence="2 5" id="KW-0378">Hydrolase</keyword>
<gene>
    <name evidence="8" type="ORF">ACHAWU_000721</name>
</gene>
<dbReference type="InterPro" id="IPR027417">
    <property type="entry name" value="P-loop_NTPase"/>
</dbReference>
<keyword evidence="3 5" id="KW-0067">ATP-binding</keyword>
<dbReference type="CDD" id="cd18787">
    <property type="entry name" value="SF2_C_DEAD"/>
    <property type="match status" value="1"/>
</dbReference>
<evidence type="ECO:0000313" key="8">
    <source>
        <dbReference type="EMBL" id="KAL3759422.1"/>
    </source>
</evidence>
<keyword evidence="9" id="KW-1185">Reference proteome</keyword>
<dbReference type="EMBL" id="JALLBG020000200">
    <property type="protein sequence ID" value="KAL3759422.1"/>
    <property type="molecule type" value="Genomic_DNA"/>
</dbReference>
<dbReference type="PROSITE" id="PS51194">
    <property type="entry name" value="HELICASE_CTER"/>
    <property type="match status" value="1"/>
</dbReference>
<keyword evidence="1 5" id="KW-0547">Nucleotide-binding</keyword>
<dbReference type="GO" id="GO:0003724">
    <property type="term" value="F:RNA helicase activity"/>
    <property type="evidence" value="ECO:0007669"/>
    <property type="project" value="UniProtKB-EC"/>
</dbReference>
<dbReference type="Pfam" id="PF00270">
    <property type="entry name" value="DEAD"/>
    <property type="match status" value="1"/>
</dbReference>
<evidence type="ECO:0000256" key="1">
    <source>
        <dbReference type="ARBA" id="ARBA00022741"/>
    </source>
</evidence>
<dbReference type="GO" id="GO:0016787">
    <property type="term" value="F:hydrolase activity"/>
    <property type="evidence" value="ECO:0007669"/>
    <property type="project" value="UniProtKB-KW"/>
</dbReference>
<dbReference type="InterPro" id="IPR011545">
    <property type="entry name" value="DEAD/DEAH_box_helicase_dom"/>
</dbReference>
<name>A0ABD3M753_9STRA</name>
<evidence type="ECO:0000256" key="3">
    <source>
        <dbReference type="ARBA" id="ARBA00022840"/>
    </source>
</evidence>
<feature type="domain" description="Helicase ATP-binding" evidence="6">
    <location>
        <begin position="154"/>
        <end position="341"/>
    </location>
</feature>
<evidence type="ECO:0000259" key="6">
    <source>
        <dbReference type="PROSITE" id="PS51192"/>
    </source>
</evidence>
<keyword evidence="5" id="KW-0347">Helicase</keyword>
<comment type="function">
    <text evidence="5">RNA helicase.</text>
</comment>
<dbReference type="SUPFAM" id="SSF52540">
    <property type="entry name" value="P-loop containing nucleoside triphosphate hydrolases"/>
    <property type="match status" value="2"/>
</dbReference>
<organism evidence="8 9">
    <name type="scientific">Discostella pseudostelligera</name>
    <dbReference type="NCBI Taxonomy" id="259834"/>
    <lineage>
        <taxon>Eukaryota</taxon>
        <taxon>Sar</taxon>
        <taxon>Stramenopiles</taxon>
        <taxon>Ochrophyta</taxon>
        <taxon>Bacillariophyta</taxon>
        <taxon>Coscinodiscophyceae</taxon>
        <taxon>Thalassiosirophycidae</taxon>
        <taxon>Stephanodiscales</taxon>
        <taxon>Stephanodiscaceae</taxon>
        <taxon>Discostella</taxon>
    </lineage>
</organism>
<dbReference type="AlphaFoldDB" id="A0ABD3M753"/>
<comment type="similarity">
    <text evidence="5">Belongs to the DEAD box helicase family.</text>
</comment>
<evidence type="ECO:0000256" key="5">
    <source>
        <dbReference type="RuleBase" id="RU365068"/>
    </source>
</evidence>
<accession>A0ABD3M753</accession>
<keyword evidence="4 5" id="KW-0694">RNA-binding</keyword>
<comment type="catalytic activity">
    <reaction evidence="5">
        <text>ATP + H2O = ADP + phosphate + H(+)</text>
        <dbReference type="Rhea" id="RHEA:13065"/>
        <dbReference type="ChEBI" id="CHEBI:15377"/>
        <dbReference type="ChEBI" id="CHEBI:15378"/>
        <dbReference type="ChEBI" id="CHEBI:30616"/>
        <dbReference type="ChEBI" id="CHEBI:43474"/>
        <dbReference type="ChEBI" id="CHEBI:456216"/>
        <dbReference type="EC" id="3.6.4.13"/>
    </reaction>
</comment>
<evidence type="ECO:0000256" key="4">
    <source>
        <dbReference type="ARBA" id="ARBA00022884"/>
    </source>
</evidence>
<dbReference type="Pfam" id="PF00271">
    <property type="entry name" value="Helicase_C"/>
    <property type="match status" value="1"/>
</dbReference>
<dbReference type="SMART" id="SM00490">
    <property type="entry name" value="HELICc"/>
    <property type="match status" value="1"/>
</dbReference>
<dbReference type="Proteomes" id="UP001530293">
    <property type="component" value="Unassembled WGS sequence"/>
</dbReference>
<proteinExistence type="inferred from homology"/>
<evidence type="ECO:0000259" key="7">
    <source>
        <dbReference type="PROSITE" id="PS51194"/>
    </source>
</evidence>
<dbReference type="Gene3D" id="3.40.50.300">
    <property type="entry name" value="P-loop containing nucleotide triphosphate hydrolases"/>
    <property type="match status" value="2"/>
</dbReference>
<dbReference type="GO" id="GO:0003723">
    <property type="term" value="F:RNA binding"/>
    <property type="evidence" value="ECO:0007669"/>
    <property type="project" value="UniProtKB-UniRule"/>
</dbReference>